<dbReference type="InterPro" id="IPR031656">
    <property type="entry name" value="DAO_C"/>
</dbReference>
<comment type="similarity">
    <text evidence="2">Belongs to the FAD-dependent glycerol-3-phosphate dehydrogenase family.</text>
</comment>
<comment type="caution">
    <text evidence="8">The sequence shown here is derived from an EMBL/GenBank/DDBJ whole genome shotgun (WGS) entry which is preliminary data.</text>
</comment>
<feature type="domain" description="Alpha-glycerophosphate oxidase C-terminal" evidence="7">
    <location>
        <begin position="424"/>
        <end position="547"/>
    </location>
</feature>
<protein>
    <submittedName>
        <fullName evidence="8">Glycerol-3-phosphate dehydrogenase</fullName>
        <ecNumber evidence="8">1.1.5.3</ecNumber>
    </submittedName>
</protein>
<organism evidence="8 9">
    <name type="scientific">Kaistia hirudinis</name>
    <dbReference type="NCBI Taxonomy" id="1293440"/>
    <lineage>
        <taxon>Bacteria</taxon>
        <taxon>Pseudomonadati</taxon>
        <taxon>Pseudomonadota</taxon>
        <taxon>Alphaproteobacteria</taxon>
        <taxon>Hyphomicrobiales</taxon>
        <taxon>Kaistiaceae</taxon>
        <taxon>Kaistia</taxon>
    </lineage>
</organism>
<dbReference type="Gene3D" id="1.10.8.870">
    <property type="entry name" value="Alpha-glycerophosphate oxidase, cap domain"/>
    <property type="match status" value="1"/>
</dbReference>
<evidence type="ECO:0000313" key="9">
    <source>
        <dbReference type="Proteomes" id="UP000553963"/>
    </source>
</evidence>
<dbReference type="PANTHER" id="PTHR11985">
    <property type="entry name" value="GLYCEROL-3-PHOSPHATE DEHYDROGENASE"/>
    <property type="match status" value="1"/>
</dbReference>
<comment type="cofactor">
    <cofactor evidence="1">
        <name>FAD</name>
        <dbReference type="ChEBI" id="CHEBI:57692"/>
    </cofactor>
</comment>
<sequence>MSARETARPDLIQALRQKKHVPVLIVGGGINGVGTFRDLSLQGVECLLVERGDFCSGASRAPSRMIHGGLKYLETGEFRLVRESATERNRLLENASHYVAPLEMIIPIYSWFGGSWAATRKFFRLPAKMTERGALVIKLGLWLYDVYGAFNRAVPRHRMIARQDMLREMPDMDPGIRLAASYYDAWIISPERLVVELALDGMAAHPDSMALNHMRFLGVVGNEVELEDTTSGETFRLTCDILVNAAGAWIDKVNTAAAAPARRMIGGTRGSHLMLDLPALAETLHGRMIYFEAEGGRICILSNFMGHVLLGSTDVPVDDPEGVICEDSEVDYLLAAFRRVFPDVPVARSDIFFSYAGVRPLPAGDASDPGAISRDHSLPELAPAGERRFPILSLVGGKWTTFRAFSAEVTDAVLARLGKSRRFTTESTPIGGGVGLSQAAAPTERLLSAITREHGLTRSRAQQLVTRYGARASGVAAALAGGEHRLAALPEFSREEIAHVCASEFVETAEDFLFGRTSVFLERPLGHAALKELVAVIGDLRGWDSGRRAREVDALVARYARVHRIDISEQRGERPQFI</sequence>
<evidence type="ECO:0000256" key="3">
    <source>
        <dbReference type="ARBA" id="ARBA00022630"/>
    </source>
</evidence>
<evidence type="ECO:0000313" key="8">
    <source>
        <dbReference type="EMBL" id="MBB3932101.1"/>
    </source>
</evidence>
<dbReference type="RefSeq" id="WP_183399769.1">
    <property type="nucleotide sequence ID" value="NZ_JACIDS010000004.1"/>
</dbReference>
<gene>
    <name evidence="8" type="ORF">GGR25_003159</name>
</gene>
<evidence type="ECO:0000256" key="2">
    <source>
        <dbReference type="ARBA" id="ARBA00007330"/>
    </source>
</evidence>
<dbReference type="GO" id="GO:0046168">
    <property type="term" value="P:glycerol-3-phosphate catabolic process"/>
    <property type="evidence" value="ECO:0007669"/>
    <property type="project" value="TreeGrafter"/>
</dbReference>
<dbReference type="EMBL" id="JACIDS010000004">
    <property type="protein sequence ID" value="MBB3932101.1"/>
    <property type="molecule type" value="Genomic_DNA"/>
</dbReference>
<evidence type="ECO:0000259" key="7">
    <source>
        <dbReference type="Pfam" id="PF16901"/>
    </source>
</evidence>
<keyword evidence="5 8" id="KW-0560">Oxidoreductase</keyword>
<feature type="domain" description="FAD dependent oxidoreductase" evidence="6">
    <location>
        <begin position="23"/>
        <end position="365"/>
    </location>
</feature>
<dbReference type="SUPFAM" id="SSF51905">
    <property type="entry name" value="FAD/NAD(P)-binding domain"/>
    <property type="match status" value="1"/>
</dbReference>
<evidence type="ECO:0000256" key="4">
    <source>
        <dbReference type="ARBA" id="ARBA00022827"/>
    </source>
</evidence>
<keyword evidence="4" id="KW-0274">FAD</keyword>
<dbReference type="Gene3D" id="3.50.50.60">
    <property type="entry name" value="FAD/NAD(P)-binding domain"/>
    <property type="match status" value="2"/>
</dbReference>
<dbReference type="GO" id="GO:0004368">
    <property type="term" value="F:glycerol-3-phosphate dehydrogenase (quinone) activity"/>
    <property type="evidence" value="ECO:0007669"/>
    <property type="project" value="UniProtKB-EC"/>
</dbReference>
<accession>A0A840ATF9</accession>
<dbReference type="Gene3D" id="3.30.9.10">
    <property type="entry name" value="D-Amino Acid Oxidase, subunit A, domain 2"/>
    <property type="match status" value="2"/>
</dbReference>
<dbReference type="Proteomes" id="UP000553963">
    <property type="component" value="Unassembled WGS sequence"/>
</dbReference>
<dbReference type="AlphaFoldDB" id="A0A840ATF9"/>
<dbReference type="EC" id="1.1.5.3" evidence="8"/>
<dbReference type="PANTHER" id="PTHR11985:SF15">
    <property type="entry name" value="GLYCEROL-3-PHOSPHATE DEHYDROGENASE, MITOCHONDRIAL"/>
    <property type="match status" value="1"/>
</dbReference>
<dbReference type="Pfam" id="PF01266">
    <property type="entry name" value="DAO"/>
    <property type="match status" value="1"/>
</dbReference>
<dbReference type="InterPro" id="IPR038299">
    <property type="entry name" value="DAO_C_sf"/>
</dbReference>
<dbReference type="InterPro" id="IPR006076">
    <property type="entry name" value="FAD-dep_OxRdtase"/>
</dbReference>
<dbReference type="Pfam" id="PF16901">
    <property type="entry name" value="DAO_C"/>
    <property type="match status" value="1"/>
</dbReference>
<dbReference type="InterPro" id="IPR036188">
    <property type="entry name" value="FAD/NAD-bd_sf"/>
</dbReference>
<proteinExistence type="inferred from homology"/>
<evidence type="ECO:0000256" key="1">
    <source>
        <dbReference type="ARBA" id="ARBA00001974"/>
    </source>
</evidence>
<dbReference type="PRINTS" id="PR01001">
    <property type="entry name" value="FADG3PDH"/>
</dbReference>
<reference evidence="8 9" key="1">
    <citation type="submission" date="2020-08" db="EMBL/GenBank/DDBJ databases">
        <title>Genomic Encyclopedia of Type Strains, Phase IV (KMG-IV): sequencing the most valuable type-strain genomes for metagenomic binning, comparative biology and taxonomic classification.</title>
        <authorList>
            <person name="Goeker M."/>
        </authorList>
    </citation>
    <scope>NUCLEOTIDE SEQUENCE [LARGE SCALE GENOMIC DNA]</scope>
    <source>
        <strain evidence="8 9">DSM 25966</strain>
    </source>
</reference>
<keyword evidence="9" id="KW-1185">Reference proteome</keyword>
<name>A0A840ATF9_9HYPH</name>
<keyword evidence="3" id="KW-0285">Flavoprotein</keyword>
<evidence type="ECO:0000256" key="5">
    <source>
        <dbReference type="ARBA" id="ARBA00023002"/>
    </source>
</evidence>
<evidence type="ECO:0000259" key="6">
    <source>
        <dbReference type="Pfam" id="PF01266"/>
    </source>
</evidence>
<dbReference type="InterPro" id="IPR000447">
    <property type="entry name" value="G3P_DH_FAD-dep"/>
</dbReference>